<dbReference type="GO" id="GO:0009927">
    <property type="term" value="F:histidine phosphotransfer kinase activity"/>
    <property type="evidence" value="ECO:0007669"/>
    <property type="project" value="TreeGrafter"/>
</dbReference>
<name>A0A8J3B9W3_9ACTN</name>
<dbReference type="FunFam" id="3.30.565.10:FF:000006">
    <property type="entry name" value="Sensor histidine kinase WalK"/>
    <property type="match status" value="1"/>
</dbReference>
<dbReference type="PROSITE" id="PS50109">
    <property type="entry name" value="HIS_KIN"/>
    <property type="match status" value="1"/>
</dbReference>
<evidence type="ECO:0000256" key="5">
    <source>
        <dbReference type="ARBA" id="ARBA00022679"/>
    </source>
</evidence>
<dbReference type="PANTHER" id="PTHR43047:SF72">
    <property type="entry name" value="OSMOSENSING HISTIDINE PROTEIN KINASE SLN1"/>
    <property type="match status" value="1"/>
</dbReference>
<comment type="catalytic activity">
    <reaction evidence="1">
        <text>ATP + protein L-histidine = ADP + protein N-phospho-L-histidine.</text>
        <dbReference type="EC" id="2.7.13.3"/>
    </reaction>
</comment>
<feature type="compositionally biased region" description="Pro residues" evidence="8">
    <location>
        <begin position="624"/>
        <end position="636"/>
    </location>
</feature>
<dbReference type="SUPFAM" id="SSF55874">
    <property type="entry name" value="ATPase domain of HSP90 chaperone/DNA topoisomerase II/histidine kinase"/>
    <property type="match status" value="1"/>
</dbReference>
<keyword evidence="12" id="KW-1185">Reference proteome</keyword>
<evidence type="ECO:0000256" key="6">
    <source>
        <dbReference type="ARBA" id="ARBA00022777"/>
    </source>
</evidence>
<dbReference type="Proteomes" id="UP000649739">
    <property type="component" value="Unassembled WGS sequence"/>
</dbReference>
<accession>A0A8J3B9W3</accession>
<feature type="compositionally biased region" description="Low complexity" evidence="8">
    <location>
        <begin position="637"/>
        <end position="670"/>
    </location>
</feature>
<feature type="domain" description="Histidine kinase" evidence="10">
    <location>
        <begin position="409"/>
        <end position="622"/>
    </location>
</feature>
<keyword evidence="7" id="KW-0902">Two-component regulatory system</keyword>
<comment type="caution">
    <text evidence="11">The sequence shown here is derived from an EMBL/GenBank/DDBJ whole genome shotgun (WGS) entry which is preliminary data.</text>
</comment>
<feature type="transmembrane region" description="Helical" evidence="9">
    <location>
        <begin position="92"/>
        <end position="111"/>
    </location>
</feature>
<dbReference type="SUPFAM" id="SSF47384">
    <property type="entry name" value="Homodimeric domain of signal transducing histidine kinase"/>
    <property type="match status" value="1"/>
</dbReference>
<dbReference type="Gene3D" id="3.30.565.10">
    <property type="entry name" value="Histidine kinase-like ATPase, C-terminal domain"/>
    <property type="match status" value="1"/>
</dbReference>
<feature type="region of interest" description="Disordered" evidence="8">
    <location>
        <begin position="271"/>
        <end position="292"/>
    </location>
</feature>
<dbReference type="InterPro" id="IPR005467">
    <property type="entry name" value="His_kinase_dom"/>
</dbReference>
<comment type="subcellular location">
    <subcellularLocation>
        <location evidence="2">Cell membrane</location>
    </subcellularLocation>
</comment>
<dbReference type="Pfam" id="PF02518">
    <property type="entry name" value="HATPase_c"/>
    <property type="match status" value="1"/>
</dbReference>
<dbReference type="PRINTS" id="PR00344">
    <property type="entry name" value="BCTRLSENSOR"/>
</dbReference>
<feature type="transmembrane region" description="Helical" evidence="9">
    <location>
        <begin position="61"/>
        <end position="80"/>
    </location>
</feature>
<keyword evidence="5" id="KW-0808">Transferase</keyword>
<keyword evidence="9" id="KW-0812">Transmembrane</keyword>
<dbReference type="InterPro" id="IPR003594">
    <property type="entry name" value="HATPase_dom"/>
</dbReference>
<dbReference type="GO" id="GO:0005886">
    <property type="term" value="C:plasma membrane"/>
    <property type="evidence" value="ECO:0007669"/>
    <property type="project" value="UniProtKB-SubCell"/>
</dbReference>
<evidence type="ECO:0000259" key="10">
    <source>
        <dbReference type="PROSITE" id="PS50109"/>
    </source>
</evidence>
<dbReference type="SMART" id="SM00388">
    <property type="entry name" value="HisKA"/>
    <property type="match status" value="1"/>
</dbReference>
<feature type="transmembrane region" description="Helical" evidence="9">
    <location>
        <begin position="6"/>
        <end position="24"/>
    </location>
</feature>
<dbReference type="AlphaFoldDB" id="A0A8J3B9W3"/>
<evidence type="ECO:0000313" key="12">
    <source>
        <dbReference type="Proteomes" id="UP000649739"/>
    </source>
</evidence>
<evidence type="ECO:0000256" key="9">
    <source>
        <dbReference type="SAM" id="Phobius"/>
    </source>
</evidence>
<evidence type="ECO:0000256" key="1">
    <source>
        <dbReference type="ARBA" id="ARBA00000085"/>
    </source>
</evidence>
<feature type="region of interest" description="Disordered" evidence="8">
    <location>
        <begin position="615"/>
        <end position="670"/>
    </location>
</feature>
<evidence type="ECO:0000313" key="11">
    <source>
        <dbReference type="EMBL" id="GGJ99588.1"/>
    </source>
</evidence>
<feature type="transmembrane region" description="Helical" evidence="9">
    <location>
        <begin position="117"/>
        <end position="138"/>
    </location>
</feature>
<evidence type="ECO:0000256" key="4">
    <source>
        <dbReference type="ARBA" id="ARBA00022553"/>
    </source>
</evidence>
<evidence type="ECO:0000256" key="3">
    <source>
        <dbReference type="ARBA" id="ARBA00012438"/>
    </source>
</evidence>
<proteinExistence type="predicted"/>
<evidence type="ECO:0000256" key="2">
    <source>
        <dbReference type="ARBA" id="ARBA00004236"/>
    </source>
</evidence>
<keyword evidence="4" id="KW-0597">Phosphoprotein</keyword>
<feature type="transmembrane region" description="Helical" evidence="9">
    <location>
        <begin position="36"/>
        <end position="55"/>
    </location>
</feature>
<organism evidence="11 12">
    <name type="scientific">Pilimelia anulata</name>
    <dbReference type="NCBI Taxonomy" id="53371"/>
    <lineage>
        <taxon>Bacteria</taxon>
        <taxon>Bacillati</taxon>
        <taxon>Actinomycetota</taxon>
        <taxon>Actinomycetes</taxon>
        <taxon>Micromonosporales</taxon>
        <taxon>Micromonosporaceae</taxon>
        <taxon>Pilimelia</taxon>
    </lineage>
</organism>
<keyword evidence="9" id="KW-0472">Membrane</keyword>
<reference evidence="11" key="1">
    <citation type="journal article" date="2014" name="Int. J. Syst. Evol. Microbiol.">
        <title>Complete genome sequence of Corynebacterium casei LMG S-19264T (=DSM 44701T), isolated from a smear-ripened cheese.</title>
        <authorList>
            <consortium name="US DOE Joint Genome Institute (JGI-PGF)"/>
            <person name="Walter F."/>
            <person name="Albersmeier A."/>
            <person name="Kalinowski J."/>
            <person name="Ruckert C."/>
        </authorList>
    </citation>
    <scope>NUCLEOTIDE SEQUENCE</scope>
    <source>
        <strain evidence="11">JCM 3090</strain>
    </source>
</reference>
<dbReference type="InterPro" id="IPR004358">
    <property type="entry name" value="Sig_transdc_His_kin-like_C"/>
</dbReference>
<sequence>MAVQDALAWLTAALSLALTGYAALRYRRRRDPIAGLIALIFLVGAAVSVVESARLVTGRPLVAAVAAVSALYLLRPYLVLRLADTMRPVDRWVRRAACAGAVALFPPLLLVERPVPPLLGAAYAALFVGAEVVAARTLGAEARHRRGLSALRLRAGARGSWALVAVVAVAAGTGLLGWTVTPGAHIVGVTPAGVAAEVLYRLLLLSSAGAYFVAFVPPDRLRRLWSAAALHRVHRRITDAPATEPADRLWHRYAAAVRDATGADAVDVLLPGPAGGPPRRAAGTADPAAAPGRPAAADLAALLAAPQPVLLRPGGRGGPLAARYAAARPGARLTAVPLPGGGALVALNRGRSLFAEDDLLPLADAARQVAVLAERGALLVRQRALADELAASVAALTEAHRAKNEFLAAMSHDLRTPLHVIIGFSDLVRADLAETDPIQADWVAHIHRSGRHLLALINDLLDLAKMESGRVELDRRPVRVDAAINELLAALHPMIADRALRVDVRAARLTASADPLRFRQIVENLLSNAIKYTPPGGRVTVTAAARGADVLVRVADTGAGIDPADQDLVFRAYGRVGPERAGSTGLGLAIGRRLARAHGGDLTLSSAAGRGSTFTLTLPGALLDPPPTDPPPPATAPPGAADAPGARAGAPTGAPAGARAGTAGGAADAR</sequence>
<dbReference type="InterPro" id="IPR036097">
    <property type="entry name" value="HisK_dim/P_sf"/>
</dbReference>
<dbReference type="InterPro" id="IPR036890">
    <property type="entry name" value="HATPase_C_sf"/>
</dbReference>
<gene>
    <name evidence="11" type="ORF">GCM10010123_31880</name>
</gene>
<feature type="transmembrane region" description="Helical" evidence="9">
    <location>
        <begin position="159"/>
        <end position="178"/>
    </location>
</feature>
<dbReference type="SMART" id="SM00387">
    <property type="entry name" value="HATPase_c"/>
    <property type="match status" value="1"/>
</dbReference>
<dbReference type="InterPro" id="IPR003661">
    <property type="entry name" value="HisK_dim/P_dom"/>
</dbReference>
<dbReference type="RefSeq" id="WP_229784064.1">
    <property type="nucleotide sequence ID" value="NZ_BMQB01000006.1"/>
</dbReference>
<dbReference type="Gene3D" id="1.10.287.130">
    <property type="match status" value="1"/>
</dbReference>
<dbReference type="CDD" id="cd00082">
    <property type="entry name" value="HisKA"/>
    <property type="match status" value="1"/>
</dbReference>
<reference evidence="11" key="2">
    <citation type="submission" date="2020-09" db="EMBL/GenBank/DDBJ databases">
        <authorList>
            <person name="Sun Q."/>
            <person name="Ohkuma M."/>
        </authorList>
    </citation>
    <scope>NUCLEOTIDE SEQUENCE</scope>
    <source>
        <strain evidence="11">JCM 3090</strain>
    </source>
</reference>
<dbReference type="EC" id="2.7.13.3" evidence="3"/>
<keyword evidence="9" id="KW-1133">Transmembrane helix</keyword>
<dbReference type="Pfam" id="PF00512">
    <property type="entry name" value="HisKA"/>
    <property type="match status" value="1"/>
</dbReference>
<dbReference type="EMBL" id="BMQB01000006">
    <property type="protein sequence ID" value="GGJ99588.1"/>
    <property type="molecule type" value="Genomic_DNA"/>
</dbReference>
<evidence type="ECO:0000256" key="7">
    <source>
        <dbReference type="ARBA" id="ARBA00023012"/>
    </source>
</evidence>
<dbReference type="CDD" id="cd00075">
    <property type="entry name" value="HATPase"/>
    <property type="match status" value="1"/>
</dbReference>
<keyword evidence="6" id="KW-0418">Kinase</keyword>
<dbReference type="GO" id="GO:0000155">
    <property type="term" value="F:phosphorelay sensor kinase activity"/>
    <property type="evidence" value="ECO:0007669"/>
    <property type="project" value="InterPro"/>
</dbReference>
<dbReference type="PANTHER" id="PTHR43047">
    <property type="entry name" value="TWO-COMPONENT HISTIDINE PROTEIN KINASE"/>
    <property type="match status" value="1"/>
</dbReference>
<protein>
    <recommendedName>
        <fullName evidence="3">histidine kinase</fullName>
        <ecNumber evidence="3">2.7.13.3</ecNumber>
    </recommendedName>
</protein>
<evidence type="ECO:0000256" key="8">
    <source>
        <dbReference type="SAM" id="MobiDB-lite"/>
    </source>
</evidence>